<organism evidence="9 10">
    <name type="scientific">Agromyces tardus</name>
    <dbReference type="NCBI Taxonomy" id="2583849"/>
    <lineage>
        <taxon>Bacteria</taxon>
        <taxon>Bacillati</taxon>
        <taxon>Actinomycetota</taxon>
        <taxon>Actinomycetes</taxon>
        <taxon>Micrococcales</taxon>
        <taxon>Microbacteriaceae</taxon>
        <taxon>Agromyces</taxon>
    </lineage>
</organism>
<feature type="transmembrane region" description="Helical" evidence="7">
    <location>
        <begin position="179"/>
        <end position="200"/>
    </location>
</feature>
<comment type="similarity">
    <text evidence="2">Belongs to the acyltransferase 3 family.</text>
</comment>
<dbReference type="Proteomes" id="UP000275048">
    <property type="component" value="Unassembled WGS sequence"/>
</dbReference>
<evidence type="ECO:0000313" key="10">
    <source>
        <dbReference type="Proteomes" id="UP000275048"/>
    </source>
</evidence>
<evidence type="ECO:0000259" key="8">
    <source>
        <dbReference type="Pfam" id="PF01757"/>
    </source>
</evidence>
<evidence type="ECO:0000256" key="3">
    <source>
        <dbReference type="ARBA" id="ARBA00022475"/>
    </source>
</evidence>
<dbReference type="EMBL" id="RHHB01000025">
    <property type="protein sequence ID" value="RNB47419.1"/>
    <property type="molecule type" value="Genomic_DNA"/>
</dbReference>
<evidence type="ECO:0000313" key="9">
    <source>
        <dbReference type="EMBL" id="RNB47419.1"/>
    </source>
</evidence>
<protein>
    <submittedName>
        <fullName evidence="9">Acyltransferase</fullName>
    </submittedName>
</protein>
<feature type="transmembrane region" description="Helical" evidence="7">
    <location>
        <begin position="274"/>
        <end position="298"/>
    </location>
</feature>
<feature type="transmembrane region" description="Helical" evidence="7">
    <location>
        <begin position="212"/>
        <end position="231"/>
    </location>
</feature>
<feature type="transmembrane region" description="Helical" evidence="7">
    <location>
        <begin position="12"/>
        <end position="31"/>
    </location>
</feature>
<evidence type="ECO:0000256" key="7">
    <source>
        <dbReference type="SAM" id="Phobius"/>
    </source>
</evidence>
<dbReference type="Pfam" id="PF01757">
    <property type="entry name" value="Acyl_transf_3"/>
    <property type="match status" value="1"/>
</dbReference>
<dbReference type="PANTHER" id="PTHR40074">
    <property type="entry name" value="O-ACETYLTRANSFERASE WECH"/>
    <property type="match status" value="1"/>
</dbReference>
<dbReference type="InterPro" id="IPR002656">
    <property type="entry name" value="Acyl_transf_3_dom"/>
</dbReference>
<comment type="subcellular location">
    <subcellularLocation>
        <location evidence="1">Cell membrane</location>
        <topology evidence="1">Multi-pass membrane protein</topology>
    </subcellularLocation>
</comment>
<keyword evidence="6 7" id="KW-0472">Membrane</keyword>
<dbReference type="GO" id="GO:0005886">
    <property type="term" value="C:plasma membrane"/>
    <property type="evidence" value="ECO:0007669"/>
    <property type="project" value="UniProtKB-SubCell"/>
</dbReference>
<comment type="caution">
    <text evidence="9">The sequence shown here is derived from an EMBL/GenBank/DDBJ whole genome shotgun (WGS) entry which is preliminary data.</text>
</comment>
<evidence type="ECO:0000256" key="1">
    <source>
        <dbReference type="ARBA" id="ARBA00004651"/>
    </source>
</evidence>
<evidence type="ECO:0000256" key="6">
    <source>
        <dbReference type="ARBA" id="ARBA00023136"/>
    </source>
</evidence>
<reference evidence="9 10" key="1">
    <citation type="submission" date="2018-10" db="EMBL/GenBank/DDBJ databases">
        <title>Isolation, diversity and antibacterial activity of antinobacteria from the wheat rhizosphere soil.</title>
        <authorList>
            <person name="Sun T."/>
        </authorList>
    </citation>
    <scope>NUCLEOTIDE SEQUENCE [LARGE SCALE GENOMIC DNA]</scope>
    <source>
        <strain evidence="9 10">SJ-23</strain>
    </source>
</reference>
<evidence type="ECO:0000256" key="5">
    <source>
        <dbReference type="ARBA" id="ARBA00022989"/>
    </source>
</evidence>
<feature type="transmembrane region" description="Helical" evidence="7">
    <location>
        <begin position="43"/>
        <end position="61"/>
    </location>
</feature>
<dbReference type="GO" id="GO:0009246">
    <property type="term" value="P:enterobacterial common antigen biosynthetic process"/>
    <property type="evidence" value="ECO:0007669"/>
    <property type="project" value="TreeGrafter"/>
</dbReference>
<dbReference type="PANTHER" id="PTHR40074:SF2">
    <property type="entry name" value="O-ACETYLTRANSFERASE WECH"/>
    <property type="match status" value="1"/>
</dbReference>
<feature type="transmembrane region" description="Helical" evidence="7">
    <location>
        <begin position="247"/>
        <end position="268"/>
    </location>
</feature>
<gene>
    <name evidence="9" type="ORF">EDM22_12370</name>
</gene>
<dbReference type="AlphaFoldDB" id="A0A3M8A839"/>
<evidence type="ECO:0000256" key="4">
    <source>
        <dbReference type="ARBA" id="ARBA00022692"/>
    </source>
</evidence>
<dbReference type="RefSeq" id="WP_122937373.1">
    <property type="nucleotide sequence ID" value="NZ_JBHSNT010000098.1"/>
</dbReference>
<keyword evidence="5 7" id="KW-1133">Transmembrane helix</keyword>
<sequence>MQPGDRHRWMDALRGAAVLLVALWHAFEIPYPTVPAGIEWASNFLSVYRIPLLMFLSGLLLDQSLSKPAPAYVEGKLRRIAWPLLVWSAVLVLVAWPTARPSDVWFWLGDGAHLWYLGVLLACYAVGYLTKWIHPVVVLVGGLIAMESVHSDIAFVNNTLWFGLYFFAGATMSRWLERWLRLGPIIPVLCLVAASAWGAYSATVNGYVPIAHWRPFALSILGVVGVVWFATRLRRARWLEWVGQRSIVFYVAHVPFIWITALLIAGVVPAAVTYAVALVVTLAGCFLLARYLNGTLLFEFPRIRMRRGAVDGREPVPGEAAPLR</sequence>
<dbReference type="GO" id="GO:0016413">
    <property type="term" value="F:O-acetyltransferase activity"/>
    <property type="evidence" value="ECO:0007669"/>
    <property type="project" value="TreeGrafter"/>
</dbReference>
<keyword evidence="10" id="KW-1185">Reference proteome</keyword>
<feature type="transmembrane region" description="Helical" evidence="7">
    <location>
        <begin position="105"/>
        <end position="125"/>
    </location>
</feature>
<accession>A0A3M8A839</accession>
<keyword evidence="9" id="KW-0012">Acyltransferase</keyword>
<proteinExistence type="inferred from homology"/>
<feature type="transmembrane region" description="Helical" evidence="7">
    <location>
        <begin position="81"/>
        <end position="99"/>
    </location>
</feature>
<keyword evidence="3" id="KW-1003">Cell membrane</keyword>
<keyword evidence="4 7" id="KW-0812">Transmembrane</keyword>
<feature type="domain" description="Acyltransferase 3" evidence="8">
    <location>
        <begin position="8"/>
        <end position="290"/>
    </location>
</feature>
<name>A0A3M8A839_9MICO</name>
<dbReference type="OrthoDB" id="3265718at2"/>
<keyword evidence="9" id="KW-0808">Transferase</keyword>
<evidence type="ECO:0000256" key="2">
    <source>
        <dbReference type="ARBA" id="ARBA00007400"/>
    </source>
</evidence>